<evidence type="ECO:0000313" key="1">
    <source>
        <dbReference type="EMBL" id="KAB1146755.1"/>
    </source>
</evidence>
<reference evidence="1 2" key="1">
    <citation type="submission" date="2019-09" db="EMBL/GenBank/DDBJ databases">
        <title>Screening of Novel Bioactive Compounds from Soil-Associated.</title>
        <authorList>
            <person name="Zhao S."/>
        </authorList>
    </citation>
    <scope>NUCLEOTIDE SEQUENCE [LARGE SCALE GENOMIC DNA]</scope>
    <source>
        <strain evidence="1 2">HIT-DPA4</strain>
    </source>
</reference>
<dbReference type="RefSeq" id="WP_150948379.1">
    <property type="nucleotide sequence ID" value="NZ_VZRB01000008.1"/>
</dbReference>
<gene>
    <name evidence="1" type="ORF">F7R91_14340</name>
</gene>
<sequence length="91" mass="9876">MTAPARDMTALDVPAAEVAARMARNEAVFTLLTARLQKPKGSHDLVAYALDVALIESDARVATDENYPQWATELAALPTYYRPTAPKEATT</sequence>
<dbReference type="Proteomes" id="UP000442707">
    <property type="component" value="Unassembled WGS sequence"/>
</dbReference>
<proteinExistence type="predicted"/>
<keyword evidence="2" id="KW-1185">Reference proteome</keyword>
<dbReference type="AlphaFoldDB" id="A0A6H9V1G9"/>
<evidence type="ECO:0000313" key="2">
    <source>
        <dbReference type="Proteomes" id="UP000442707"/>
    </source>
</evidence>
<dbReference type="EMBL" id="VZRB01000008">
    <property type="protein sequence ID" value="KAB1146755.1"/>
    <property type="molecule type" value="Genomic_DNA"/>
</dbReference>
<accession>A0A6H9V1G9</accession>
<comment type="caution">
    <text evidence="1">The sequence shown here is derived from an EMBL/GenBank/DDBJ whole genome shotgun (WGS) entry which is preliminary data.</text>
</comment>
<protein>
    <submittedName>
        <fullName evidence="1">Uncharacterized protein</fullName>
    </submittedName>
</protein>
<organism evidence="1 2">
    <name type="scientific">Streptomyces luteolifulvus</name>
    <dbReference type="NCBI Taxonomy" id="2615112"/>
    <lineage>
        <taxon>Bacteria</taxon>
        <taxon>Bacillati</taxon>
        <taxon>Actinomycetota</taxon>
        <taxon>Actinomycetes</taxon>
        <taxon>Kitasatosporales</taxon>
        <taxon>Streptomycetaceae</taxon>
        <taxon>Streptomyces</taxon>
    </lineage>
</organism>
<name>A0A6H9V1G9_9ACTN</name>